<evidence type="ECO:0000313" key="2">
    <source>
        <dbReference type="Proteomes" id="UP000499080"/>
    </source>
</evidence>
<accession>A0A4Y2B4W3</accession>
<organism evidence="1 2">
    <name type="scientific">Araneus ventricosus</name>
    <name type="common">Orbweaver spider</name>
    <name type="synonym">Epeira ventricosa</name>
    <dbReference type="NCBI Taxonomy" id="182803"/>
    <lineage>
        <taxon>Eukaryota</taxon>
        <taxon>Metazoa</taxon>
        <taxon>Ecdysozoa</taxon>
        <taxon>Arthropoda</taxon>
        <taxon>Chelicerata</taxon>
        <taxon>Arachnida</taxon>
        <taxon>Araneae</taxon>
        <taxon>Araneomorphae</taxon>
        <taxon>Entelegynae</taxon>
        <taxon>Araneoidea</taxon>
        <taxon>Araneidae</taxon>
        <taxon>Araneus</taxon>
    </lineage>
</organism>
<evidence type="ECO:0000313" key="1">
    <source>
        <dbReference type="EMBL" id="GBL87372.1"/>
    </source>
</evidence>
<dbReference type="EMBL" id="BGPR01000053">
    <property type="protein sequence ID" value="GBL87372.1"/>
    <property type="molecule type" value="Genomic_DNA"/>
</dbReference>
<sequence length="101" mass="11545">MMPQRSICRVLSRGCIYKAKRRSGSSRITNKRDDRQIKILASTQEMTVPENQSSSGLTCESKHCLAEIPTKGHLEAQQMAEDYTPMFLFCYTPMLMSGDHW</sequence>
<gene>
    <name evidence="1" type="ORF">AVEN_118325_1</name>
</gene>
<dbReference type="AlphaFoldDB" id="A0A4Y2B4W3"/>
<name>A0A4Y2B4W3_ARAVE</name>
<protein>
    <submittedName>
        <fullName evidence="1">Uncharacterized protein</fullName>
    </submittedName>
</protein>
<keyword evidence="2" id="KW-1185">Reference proteome</keyword>
<proteinExistence type="predicted"/>
<dbReference type="Proteomes" id="UP000499080">
    <property type="component" value="Unassembled WGS sequence"/>
</dbReference>
<reference evidence="1 2" key="1">
    <citation type="journal article" date="2019" name="Sci. Rep.">
        <title>Orb-weaving spider Araneus ventricosus genome elucidates the spidroin gene catalogue.</title>
        <authorList>
            <person name="Kono N."/>
            <person name="Nakamura H."/>
            <person name="Ohtoshi R."/>
            <person name="Moran D.A.P."/>
            <person name="Shinohara A."/>
            <person name="Yoshida Y."/>
            <person name="Fujiwara M."/>
            <person name="Mori M."/>
            <person name="Tomita M."/>
            <person name="Arakawa K."/>
        </authorList>
    </citation>
    <scope>NUCLEOTIDE SEQUENCE [LARGE SCALE GENOMIC DNA]</scope>
</reference>
<comment type="caution">
    <text evidence="1">The sequence shown here is derived from an EMBL/GenBank/DDBJ whole genome shotgun (WGS) entry which is preliminary data.</text>
</comment>